<dbReference type="AlphaFoldDB" id="A0A8J8NPE0"/>
<dbReference type="Proteomes" id="UP000785679">
    <property type="component" value="Unassembled WGS sequence"/>
</dbReference>
<evidence type="ECO:0000313" key="3">
    <source>
        <dbReference type="Proteomes" id="UP000785679"/>
    </source>
</evidence>
<name>A0A8J8NPE0_HALGN</name>
<sequence>MSAYICDACEIDQYINCDSRSPHDLASCPHVFQDDEYPPNPFENQRHGMGLNAEYSKHQEIEIGKLESVGSKRRHNSIDIQTDWESTLRIGAHHRSMDHSNVQRTVEIPQGERENLKEETKASHSYDKNLLTTPTANRRSNKQLSKDRKQDKKKLLGEMFDTGSKNLVKRIIHSIFRTYKKYLLKKKLPFAREVQQEVQIEIGQIEYKELLQRLTDAVVTFKKVNGEWKRVVDKPSLLQKLMYEYKKSALLELDLPSLHSMVIVLPHIAQKVKYRNTEAKRKVTNEIPQKLYVQKIADLVDIIQGVILGIQQESE</sequence>
<gene>
    <name evidence="2" type="ORF">FGO68_gene10220</name>
</gene>
<protein>
    <submittedName>
        <fullName evidence="2">Uncharacterized protein</fullName>
    </submittedName>
</protein>
<reference evidence="2" key="1">
    <citation type="submission" date="2019-06" db="EMBL/GenBank/DDBJ databases">
        <authorList>
            <person name="Zheng W."/>
        </authorList>
    </citation>
    <scope>NUCLEOTIDE SEQUENCE</scope>
    <source>
        <strain evidence="2">QDHG01</strain>
    </source>
</reference>
<evidence type="ECO:0000313" key="2">
    <source>
        <dbReference type="EMBL" id="TNV79013.1"/>
    </source>
</evidence>
<feature type="compositionally biased region" description="Basic and acidic residues" evidence="1">
    <location>
        <begin position="113"/>
        <end position="127"/>
    </location>
</feature>
<keyword evidence="3" id="KW-1185">Reference proteome</keyword>
<comment type="caution">
    <text evidence="2">The sequence shown here is derived from an EMBL/GenBank/DDBJ whole genome shotgun (WGS) entry which is preliminary data.</text>
</comment>
<organism evidence="2 3">
    <name type="scientific">Halteria grandinella</name>
    <dbReference type="NCBI Taxonomy" id="5974"/>
    <lineage>
        <taxon>Eukaryota</taxon>
        <taxon>Sar</taxon>
        <taxon>Alveolata</taxon>
        <taxon>Ciliophora</taxon>
        <taxon>Intramacronucleata</taxon>
        <taxon>Spirotrichea</taxon>
        <taxon>Stichotrichia</taxon>
        <taxon>Sporadotrichida</taxon>
        <taxon>Halteriidae</taxon>
        <taxon>Halteria</taxon>
    </lineage>
</organism>
<accession>A0A8J8NPE0</accession>
<feature type="region of interest" description="Disordered" evidence="1">
    <location>
        <begin position="113"/>
        <end position="151"/>
    </location>
</feature>
<dbReference type="EMBL" id="RRYP01009519">
    <property type="protein sequence ID" value="TNV79013.1"/>
    <property type="molecule type" value="Genomic_DNA"/>
</dbReference>
<evidence type="ECO:0000256" key="1">
    <source>
        <dbReference type="SAM" id="MobiDB-lite"/>
    </source>
</evidence>
<proteinExistence type="predicted"/>